<evidence type="ECO:0000256" key="6">
    <source>
        <dbReference type="PIRSR" id="PIRSR002419-1"/>
    </source>
</evidence>
<evidence type="ECO:0000256" key="3">
    <source>
        <dbReference type="ARBA" id="ARBA00022692"/>
    </source>
</evidence>
<evidence type="ECO:0000256" key="1">
    <source>
        <dbReference type="ARBA" id="ARBA00004141"/>
    </source>
</evidence>
<dbReference type="FunCoup" id="K1QBC6">
    <property type="interactions" value="121"/>
</dbReference>
<dbReference type="PANTHER" id="PTHR19282:SF456">
    <property type="entry name" value="CD63 MOLECULE"/>
    <property type="match status" value="1"/>
</dbReference>
<evidence type="ECO:0000313" key="10">
    <source>
        <dbReference type="Proteomes" id="UP000005408"/>
    </source>
</evidence>
<organism evidence="8">
    <name type="scientific">Magallana gigas</name>
    <name type="common">Pacific oyster</name>
    <name type="synonym">Crassostrea gigas</name>
    <dbReference type="NCBI Taxonomy" id="29159"/>
    <lineage>
        <taxon>Eukaryota</taxon>
        <taxon>Metazoa</taxon>
        <taxon>Spiralia</taxon>
        <taxon>Lophotrochozoa</taxon>
        <taxon>Mollusca</taxon>
        <taxon>Bivalvia</taxon>
        <taxon>Autobranchia</taxon>
        <taxon>Pteriomorphia</taxon>
        <taxon>Ostreida</taxon>
        <taxon>Ostreoidea</taxon>
        <taxon>Ostreidae</taxon>
        <taxon>Magallana</taxon>
    </lineage>
</organism>
<evidence type="ECO:0000313" key="9">
    <source>
        <dbReference type="EnsemblMetazoa" id="G26324.32:cds"/>
    </source>
</evidence>
<dbReference type="PIRSF" id="PIRSF002419">
    <property type="entry name" value="Tetraspanin"/>
    <property type="match status" value="1"/>
</dbReference>
<feature type="transmembrane region" description="Helical" evidence="7">
    <location>
        <begin position="53"/>
        <end position="75"/>
    </location>
</feature>
<feature type="disulfide bond" evidence="6">
    <location>
        <begin position="146"/>
        <end position="170"/>
    </location>
</feature>
<keyword evidence="3 7" id="KW-0812">Transmembrane</keyword>
<evidence type="ECO:0000256" key="5">
    <source>
        <dbReference type="ARBA" id="ARBA00023136"/>
    </source>
</evidence>
<reference evidence="8" key="1">
    <citation type="journal article" date="2012" name="Nature">
        <title>The oyster genome reveals stress adaptation and complexity of shell formation.</title>
        <authorList>
            <person name="Zhang G."/>
            <person name="Fang X."/>
            <person name="Guo X."/>
            <person name="Li L."/>
            <person name="Luo R."/>
            <person name="Xu F."/>
            <person name="Yang P."/>
            <person name="Zhang L."/>
            <person name="Wang X."/>
            <person name="Qi H."/>
            <person name="Xiong Z."/>
            <person name="Que H."/>
            <person name="Xie Y."/>
            <person name="Holland P.W."/>
            <person name="Paps J."/>
            <person name="Zhu Y."/>
            <person name="Wu F."/>
            <person name="Chen Y."/>
            <person name="Wang J."/>
            <person name="Peng C."/>
            <person name="Meng J."/>
            <person name="Yang L."/>
            <person name="Liu J."/>
            <person name="Wen B."/>
            <person name="Zhang N."/>
            <person name="Huang Z."/>
            <person name="Zhu Q."/>
            <person name="Feng Y."/>
            <person name="Mount A."/>
            <person name="Hedgecock D."/>
            <person name="Xu Z."/>
            <person name="Liu Y."/>
            <person name="Domazet-Loso T."/>
            <person name="Du Y."/>
            <person name="Sun X."/>
            <person name="Zhang S."/>
            <person name="Liu B."/>
            <person name="Cheng P."/>
            <person name="Jiang X."/>
            <person name="Li J."/>
            <person name="Fan D."/>
            <person name="Wang W."/>
            <person name="Fu W."/>
            <person name="Wang T."/>
            <person name="Wang B."/>
            <person name="Zhang J."/>
            <person name="Peng Z."/>
            <person name="Li Y."/>
            <person name="Li N."/>
            <person name="Wang J."/>
            <person name="Chen M."/>
            <person name="He Y."/>
            <person name="Tan F."/>
            <person name="Song X."/>
            <person name="Zheng Q."/>
            <person name="Huang R."/>
            <person name="Yang H."/>
            <person name="Du X."/>
            <person name="Chen L."/>
            <person name="Yang M."/>
            <person name="Gaffney P.M."/>
            <person name="Wang S."/>
            <person name="Luo L."/>
            <person name="She Z."/>
            <person name="Ming Y."/>
            <person name="Huang W."/>
            <person name="Zhang S."/>
            <person name="Huang B."/>
            <person name="Zhang Y."/>
            <person name="Qu T."/>
            <person name="Ni P."/>
            <person name="Miao G."/>
            <person name="Wang J."/>
            <person name="Wang Q."/>
            <person name="Steinberg C.E."/>
            <person name="Wang H."/>
            <person name="Li N."/>
            <person name="Qian L."/>
            <person name="Zhang G."/>
            <person name="Li Y."/>
            <person name="Yang H."/>
            <person name="Liu X."/>
            <person name="Wang J."/>
            <person name="Yin Y."/>
            <person name="Wang J."/>
        </authorList>
    </citation>
    <scope>NUCLEOTIDE SEQUENCE [LARGE SCALE GENOMIC DNA]</scope>
    <source>
        <strain evidence="8">05x7-T-G4-1.051#20</strain>
    </source>
</reference>
<evidence type="ECO:0000256" key="7">
    <source>
        <dbReference type="RuleBase" id="RU361218"/>
    </source>
</evidence>
<evidence type="ECO:0000313" key="8">
    <source>
        <dbReference type="EMBL" id="EKC18846.1"/>
    </source>
</evidence>
<protein>
    <recommendedName>
        <fullName evidence="7">Tetraspanin</fullName>
    </recommendedName>
</protein>
<keyword evidence="10" id="KW-1185">Reference proteome</keyword>
<dbReference type="EMBL" id="JH818108">
    <property type="protein sequence ID" value="EKC18846.1"/>
    <property type="molecule type" value="Genomic_DNA"/>
</dbReference>
<proteinExistence type="inferred from homology"/>
<dbReference type="SUPFAM" id="SSF48652">
    <property type="entry name" value="Tetraspanin"/>
    <property type="match status" value="1"/>
</dbReference>
<dbReference type="CDD" id="cd03127">
    <property type="entry name" value="tetraspanin_LEL"/>
    <property type="match status" value="1"/>
</dbReference>
<feature type="transmembrane region" description="Helical" evidence="7">
    <location>
        <begin position="82"/>
        <end position="106"/>
    </location>
</feature>
<reference evidence="9" key="2">
    <citation type="submission" date="2022-08" db="UniProtKB">
        <authorList>
            <consortium name="EnsemblMetazoa"/>
        </authorList>
    </citation>
    <scope>IDENTIFICATION</scope>
    <source>
        <strain evidence="9">05x7-T-G4-1.051#20</strain>
    </source>
</reference>
<dbReference type="KEGG" id="crg:105345248"/>
<dbReference type="OrthoDB" id="10033535at2759"/>
<feature type="transmembrane region" description="Helical" evidence="7">
    <location>
        <begin position="206"/>
        <end position="231"/>
    </location>
</feature>
<keyword evidence="5 7" id="KW-0472">Membrane</keyword>
<dbReference type="SMR" id="K1QBC6"/>
<evidence type="ECO:0000256" key="4">
    <source>
        <dbReference type="ARBA" id="ARBA00022989"/>
    </source>
</evidence>
<gene>
    <name evidence="8" type="ORF">CGI_10010785</name>
</gene>
<keyword evidence="4 7" id="KW-1133">Transmembrane helix</keyword>
<dbReference type="Pfam" id="PF00335">
    <property type="entry name" value="Tetraspanin"/>
    <property type="match status" value="1"/>
</dbReference>
<dbReference type="GO" id="GO:0005886">
    <property type="term" value="C:plasma membrane"/>
    <property type="evidence" value="ECO:0007669"/>
    <property type="project" value="TreeGrafter"/>
</dbReference>
<comment type="subcellular location">
    <subcellularLocation>
        <location evidence="1 7">Membrane</location>
        <topology evidence="1 7">Multi-pass membrane protein</topology>
    </subcellularLocation>
</comment>
<comment type="similarity">
    <text evidence="2 7">Belongs to the tetraspanin (TM4SF) family.</text>
</comment>
<accession>K1QBC6</accession>
<evidence type="ECO:0000256" key="2">
    <source>
        <dbReference type="ARBA" id="ARBA00006840"/>
    </source>
</evidence>
<dbReference type="Gene3D" id="1.10.1450.10">
    <property type="entry name" value="Tetraspanin"/>
    <property type="match status" value="1"/>
</dbReference>
<keyword evidence="6" id="KW-1015">Disulfide bond</keyword>
<dbReference type="EnsemblMetazoa" id="G26324.32">
    <property type="protein sequence ID" value="G26324.32:cds"/>
    <property type="gene ID" value="G26324"/>
</dbReference>
<sequence>MVEGGMKCVKILLLVFNLIFVIAGAGLIGAGAAVQLKFKDYFALLGGQFSSAAALLIAVGVIIFFIALFGCIGAWKENHCCVMIYAVLLVIIFILEISAGIAGYVYHGEVETEVKKMMTETQAEYTKSGGDKAKVWDTIQKEFKCCGVSNYTEWKPQFENSTTQVVPASCCKSTSNCNGTEADINADKIYKEGCLTKFETFVKDNVFIIGGVGIGLAFVQIIGILFAFCLARALRKEYEVV</sequence>
<dbReference type="Proteomes" id="UP000005408">
    <property type="component" value="Unassembled WGS sequence"/>
</dbReference>
<dbReference type="OMA" id="RSWDIMQ"/>
<name>K1QBC6_MAGGI</name>
<dbReference type="InterPro" id="IPR008952">
    <property type="entry name" value="Tetraspanin_EC2_sf"/>
</dbReference>
<dbReference type="InterPro" id="IPR000301">
    <property type="entry name" value="Tetraspanin_animals"/>
</dbReference>
<dbReference type="PANTHER" id="PTHR19282">
    <property type="entry name" value="TETRASPANIN"/>
    <property type="match status" value="1"/>
</dbReference>
<dbReference type="AlphaFoldDB" id="K1QBC6"/>
<dbReference type="HOGENOM" id="CLU_055524_6_1_1"/>
<dbReference type="PRINTS" id="PR00259">
    <property type="entry name" value="TMFOUR"/>
</dbReference>
<feature type="transmembrane region" description="Helical" evidence="7">
    <location>
        <begin position="12"/>
        <end position="33"/>
    </location>
</feature>
<dbReference type="InterPro" id="IPR018499">
    <property type="entry name" value="Tetraspanin/Peripherin"/>
</dbReference>